<dbReference type="SUPFAM" id="SSF56219">
    <property type="entry name" value="DNase I-like"/>
    <property type="match status" value="1"/>
</dbReference>
<dbReference type="Proteomes" id="UP001341281">
    <property type="component" value="Chromosome 04"/>
</dbReference>
<dbReference type="EMBL" id="CP144748">
    <property type="protein sequence ID" value="WVZ69147.1"/>
    <property type="molecule type" value="Genomic_DNA"/>
</dbReference>
<dbReference type="Gene3D" id="3.60.10.10">
    <property type="entry name" value="Endonuclease/exonuclease/phosphatase"/>
    <property type="match status" value="1"/>
</dbReference>
<sequence>MLCLQETKLDVVSDSLIADMLGALFDHVEAPSVGLSGGLLLACRHDIWAISAVEVWHRSITARVQVLSSSTNWWLTVVYGPCSAVERVEFLRELRNLRAVQPGPWMICGDFNMIYLAADKNNSRLDRRSMRLFSDFLGDMALSGLHLNGRLYTWSNQREHPTLERIDRVFVSSDWLELLPNHWLRSLSSDCSDHSPLLLQTCCVPWAKRRFRFESVWTKFLGFLDVVRDAWACPVVGFDRCRTLDAKLRSTAAALKGWSNRHIGSVRLQLAMARELIFQFDSAEEVRDLLPHEIAFRGQLKLRCLGLASMARTIARQRSRLLFLETGDANMKFFHLQACHKSRKSFIPELRVDGSQVLDPDRMAEALYNHYNIVLGQSFLRGHRLDFGLGSLLRGLDHCFTEEEIWGIIREMPSEKAPGPDGFTGLFFKTTWSIIKEDVVNAVNAFWSLDYRSLYLVNDAYLVLLKKKDQPKEIKDYRPISLIHSFGKLLTKLLANRLAPRLDGLVMKNQCAFIKGRSIHDCFRAVQLSCRLLHRKKVDIARAFDSVSWPFLLELLEHLGFPRRWRDWISLLLQASSTKILLNGNPGRRICHARGLRQGDPLSPMLFVLVMGVLNALIKLAEEIGLLSPLGQQAIRSRASLYADDLVIFVRPARQDLLALRSILDVFAGCSGLCPNLVKCSATPIRCSDEELVRVQSILGCQLTQFPCPYLGVPLSTRKLSRSLEQELVDKVARRIPRWKGKLLSVAGRLVLIKSTLSAIPVHISIATCLFGWAIRAIDRLRRAFLWSGSDILGCGHSKVAWPTLCRPVEYGGLGITDLSLLGLALRVR</sequence>
<dbReference type="GO" id="GO:0003824">
    <property type="term" value="F:catalytic activity"/>
    <property type="evidence" value="ECO:0007669"/>
    <property type="project" value="InterPro"/>
</dbReference>
<dbReference type="InterPro" id="IPR005135">
    <property type="entry name" value="Endo/exonuclease/phosphatase"/>
</dbReference>
<dbReference type="PROSITE" id="PS50878">
    <property type="entry name" value="RT_POL"/>
    <property type="match status" value="1"/>
</dbReference>
<accession>A0AAQ3WPE9</accession>
<dbReference type="Pfam" id="PF00078">
    <property type="entry name" value="RVT_1"/>
    <property type="match status" value="1"/>
</dbReference>
<dbReference type="AlphaFoldDB" id="A0AAQ3WPE9"/>
<dbReference type="InterPro" id="IPR043502">
    <property type="entry name" value="DNA/RNA_pol_sf"/>
</dbReference>
<dbReference type="CDD" id="cd01650">
    <property type="entry name" value="RT_nLTR_like"/>
    <property type="match status" value="1"/>
</dbReference>
<dbReference type="Pfam" id="PF03372">
    <property type="entry name" value="Exo_endo_phos"/>
    <property type="match status" value="1"/>
</dbReference>
<evidence type="ECO:0000313" key="3">
    <source>
        <dbReference type="Proteomes" id="UP001341281"/>
    </source>
</evidence>
<evidence type="ECO:0000259" key="1">
    <source>
        <dbReference type="PROSITE" id="PS50878"/>
    </source>
</evidence>
<dbReference type="InterPro" id="IPR036691">
    <property type="entry name" value="Endo/exonu/phosph_ase_sf"/>
</dbReference>
<dbReference type="SUPFAM" id="SSF56672">
    <property type="entry name" value="DNA/RNA polymerases"/>
    <property type="match status" value="1"/>
</dbReference>
<organism evidence="2 3">
    <name type="scientific">Paspalum notatum var. saurae</name>
    <dbReference type="NCBI Taxonomy" id="547442"/>
    <lineage>
        <taxon>Eukaryota</taxon>
        <taxon>Viridiplantae</taxon>
        <taxon>Streptophyta</taxon>
        <taxon>Embryophyta</taxon>
        <taxon>Tracheophyta</taxon>
        <taxon>Spermatophyta</taxon>
        <taxon>Magnoliopsida</taxon>
        <taxon>Liliopsida</taxon>
        <taxon>Poales</taxon>
        <taxon>Poaceae</taxon>
        <taxon>PACMAD clade</taxon>
        <taxon>Panicoideae</taxon>
        <taxon>Andropogonodae</taxon>
        <taxon>Paspaleae</taxon>
        <taxon>Paspalinae</taxon>
        <taxon>Paspalum</taxon>
    </lineage>
</organism>
<proteinExistence type="predicted"/>
<keyword evidence="3" id="KW-1185">Reference proteome</keyword>
<reference evidence="2 3" key="1">
    <citation type="submission" date="2024-02" db="EMBL/GenBank/DDBJ databases">
        <title>High-quality chromosome-scale genome assembly of Pensacola bahiagrass (Paspalum notatum Flugge var. saurae).</title>
        <authorList>
            <person name="Vega J.M."/>
            <person name="Podio M."/>
            <person name="Orjuela J."/>
            <person name="Siena L.A."/>
            <person name="Pessino S.C."/>
            <person name="Combes M.C."/>
            <person name="Mariac C."/>
            <person name="Albertini E."/>
            <person name="Pupilli F."/>
            <person name="Ortiz J.P.A."/>
            <person name="Leblanc O."/>
        </authorList>
    </citation>
    <scope>NUCLEOTIDE SEQUENCE [LARGE SCALE GENOMIC DNA]</scope>
    <source>
        <strain evidence="2">R1</strain>
        <tissue evidence="2">Leaf</tissue>
    </source>
</reference>
<dbReference type="InterPro" id="IPR000477">
    <property type="entry name" value="RT_dom"/>
</dbReference>
<dbReference type="PANTHER" id="PTHR19446">
    <property type="entry name" value="REVERSE TRANSCRIPTASES"/>
    <property type="match status" value="1"/>
</dbReference>
<gene>
    <name evidence="2" type="ORF">U9M48_017983</name>
</gene>
<name>A0AAQ3WPE9_PASNO</name>
<protein>
    <recommendedName>
        <fullName evidence="1">Reverse transcriptase domain-containing protein</fullName>
    </recommendedName>
</protein>
<feature type="domain" description="Reverse transcriptase" evidence="1">
    <location>
        <begin position="446"/>
        <end position="715"/>
    </location>
</feature>
<evidence type="ECO:0000313" key="2">
    <source>
        <dbReference type="EMBL" id="WVZ69147.1"/>
    </source>
</evidence>